<sequence>MEPETVAVVSSLLSTDACSSCAELSKLRTYITKGWPATAKSLPTDMMPYYLLKDELFMHESLILRGINRLVVPRISVVPRLRHSAQQLDFLIDPVRMS</sequence>
<dbReference type="Proteomes" id="UP001152622">
    <property type="component" value="Chromosome 8"/>
</dbReference>
<accession>A0A9Q1F7D3</accession>
<proteinExistence type="predicted"/>
<evidence type="ECO:0000313" key="1">
    <source>
        <dbReference type="EMBL" id="KAJ8352498.1"/>
    </source>
</evidence>
<name>A0A9Q1F7D3_SYNKA</name>
<evidence type="ECO:0000313" key="2">
    <source>
        <dbReference type="Proteomes" id="UP001152622"/>
    </source>
</evidence>
<comment type="caution">
    <text evidence="1">The sequence shown here is derived from an EMBL/GenBank/DDBJ whole genome shotgun (WGS) entry which is preliminary data.</text>
</comment>
<protein>
    <submittedName>
        <fullName evidence="1">Uncharacterized protein</fullName>
    </submittedName>
</protein>
<gene>
    <name evidence="1" type="ORF">SKAU_G00239740</name>
</gene>
<keyword evidence="2" id="KW-1185">Reference proteome</keyword>
<reference evidence="1" key="1">
    <citation type="journal article" date="2023" name="Science">
        <title>Genome structures resolve the early diversification of teleost fishes.</title>
        <authorList>
            <person name="Parey E."/>
            <person name="Louis A."/>
            <person name="Montfort J."/>
            <person name="Bouchez O."/>
            <person name="Roques C."/>
            <person name="Iampietro C."/>
            <person name="Lluch J."/>
            <person name="Castinel A."/>
            <person name="Donnadieu C."/>
            <person name="Desvignes T."/>
            <person name="Floi Bucao C."/>
            <person name="Jouanno E."/>
            <person name="Wen M."/>
            <person name="Mejri S."/>
            <person name="Dirks R."/>
            <person name="Jansen H."/>
            <person name="Henkel C."/>
            <person name="Chen W.J."/>
            <person name="Zahm M."/>
            <person name="Cabau C."/>
            <person name="Klopp C."/>
            <person name="Thompson A.W."/>
            <person name="Robinson-Rechavi M."/>
            <person name="Braasch I."/>
            <person name="Lecointre G."/>
            <person name="Bobe J."/>
            <person name="Postlethwait J.H."/>
            <person name="Berthelot C."/>
            <person name="Roest Crollius H."/>
            <person name="Guiguen Y."/>
        </authorList>
    </citation>
    <scope>NUCLEOTIDE SEQUENCE</scope>
    <source>
        <strain evidence="1">WJC10195</strain>
    </source>
</reference>
<dbReference type="AlphaFoldDB" id="A0A9Q1F7D3"/>
<dbReference type="EMBL" id="JAINUF010000008">
    <property type="protein sequence ID" value="KAJ8352498.1"/>
    <property type="molecule type" value="Genomic_DNA"/>
</dbReference>
<organism evidence="1 2">
    <name type="scientific">Synaphobranchus kaupii</name>
    <name type="common">Kaup's arrowtooth eel</name>
    <dbReference type="NCBI Taxonomy" id="118154"/>
    <lineage>
        <taxon>Eukaryota</taxon>
        <taxon>Metazoa</taxon>
        <taxon>Chordata</taxon>
        <taxon>Craniata</taxon>
        <taxon>Vertebrata</taxon>
        <taxon>Euteleostomi</taxon>
        <taxon>Actinopterygii</taxon>
        <taxon>Neopterygii</taxon>
        <taxon>Teleostei</taxon>
        <taxon>Anguilliformes</taxon>
        <taxon>Synaphobranchidae</taxon>
        <taxon>Synaphobranchus</taxon>
    </lineage>
</organism>